<evidence type="ECO:0000256" key="1">
    <source>
        <dbReference type="ARBA" id="ARBA00007689"/>
    </source>
</evidence>
<dbReference type="PANTHER" id="PTHR33606:SF3">
    <property type="entry name" value="PROTEIN YCII"/>
    <property type="match status" value="1"/>
</dbReference>
<organism evidence="3 4">
    <name type="scientific">Brevundimonas subvibrioides</name>
    <dbReference type="NCBI Taxonomy" id="74313"/>
    <lineage>
        <taxon>Bacteria</taxon>
        <taxon>Pseudomonadati</taxon>
        <taxon>Pseudomonadota</taxon>
        <taxon>Alphaproteobacteria</taxon>
        <taxon>Caulobacterales</taxon>
        <taxon>Caulobacteraceae</taxon>
        <taxon>Brevundimonas</taxon>
    </lineage>
</organism>
<evidence type="ECO:0000313" key="4">
    <source>
        <dbReference type="Proteomes" id="UP000216147"/>
    </source>
</evidence>
<proteinExistence type="inferred from homology"/>
<dbReference type="AlphaFoldDB" id="A0A258HR94"/>
<comment type="similarity">
    <text evidence="1">Belongs to the YciI family.</text>
</comment>
<dbReference type="Proteomes" id="UP000216147">
    <property type="component" value="Unassembled WGS sequence"/>
</dbReference>
<feature type="domain" description="YCII-related" evidence="2">
    <location>
        <begin position="1"/>
        <end position="90"/>
    </location>
</feature>
<dbReference type="Gene3D" id="3.30.70.1060">
    <property type="entry name" value="Dimeric alpha+beta barrel"/>
    <property type="match status" value="1"/>
</dbReference>
<dbReference type="PANTHER" id="PTHR33606">
    <property type="entry name" value="PROTEIN YCII"/>
    <property type="match status" value="1"/>
</dbReference>
<accession>A0A258HR94</accession>
<comment type="caution">
    <text evidence="3">The sequence shown here is derived from an EMBL/GenBank/DDBJ whole genome shotgun (WGS) entry which is preliminary data.</text>
</comment>
<evidence type="ECO:0000259" key="2">
    <source>
        <dbReference type="Pfam" id="PF03795"/>
    </source>
</evidence>
<dbReference type="InterPro" id="IPR051807">
    <property type="entry name" value="Sec-metab_biosynth-assoc"/>
</dbReference>
<dbReference type="InterPro" id="IPR005545">
    <property type="entry name" value="YCII"/>
</dbReference>
<reference evidence="3 4" key="1">
    <citation type="submission" date="2017-03" db="EMBL/GenBank/DDBJ databases">
        <title>Lifting the veil on microbial sulfur biogeochemistry in mining wastewaters.</title>
        <authorList>
            <person name="Kantor R.S."/>
            <person name="Colenbrander Nelson T."/>
            <person name="Marshall S."/>
            <person name="Bennett D."/>
            <person name="Apte S."/>
            <person name="Camacho D."/>
            <person name="Thomas B.C."/>
            <person name="Warren L.A."/>
            <person name="Banfield J.F."/>
        </authorList>
    </citation>
    <scope>NUCLEOTIDE SEQUENCE [LARGE SCALE GENOMIC DNA]</scope>
    <source>
        <strain evidence="3">32-68-21</strain>
    </source>
</reference>
<dbReference type="InterPro" id="IPR011008">
    <property type="entry name" value="Dimeric_a/b-barrel"/>
</dbReference>
<protein>
    <recommendedName>
        <fullName evidence="2">YCII-related domain-containing protein</fullName>
    </recommendedName>
</protein>
<sequence length="96" mass="10185">MQFLIIGRDGPDADAPARRLAARPAHIEGLKARRAAGEVIEVGALLDDAGSPIGSAMIGEFPDRAAADAYVAQEPYTTAGVWVTVEVTPLRLLTWE</sequence>
<dbReference type="Pfam" id="PF03795">
    <property type="entry name" value="YCII"/>
    <property type="match status" value="1"/>
</dbReference>
<evidence type="ECO:0000313" key="3">
    <source>
        <dbReference type="EMBL" id="OYX58872.1"/>
    </source>
</evidence>
<name>A0A258HR94_9CAUL</name>
<gene>
    <name evidence="3" type="ORF">B7Y86_00090</name>
</gene>
<dbReference type="SUPFAM" id="SSF54909">
    <property type="entry name" value="Dimeric alpha+beta barrel"/>
    <property type="match status" value="1"/>
</dbReference>
<dbReference type="EMBL" id="NCEQ01000001">
    <property type="protein sequence ID" value="OYX58872.1"/>
    <property type="molecule type" value="Genomic_DNA"/>
</dbReference>